<organism evidence="1 2">
    <name type="scientific">Terrabacter lapilli</name>
    <dbReference type="NCBI Taxonomy" id="436231"/>
    <lineage>
        <taxon>Bacteria</taxon>
        <taxon>Bacillati</taxon>
        <taxon>Actinomycetota</taxon>
        <taxon>Actinomycetes</taxon>
        <taxon>Micrococcales</taxon>
        <taxon>Intrasporangiaceae</taxon>
        <taxon>Terrabacter</taxon>
    </lineage>
</organism>
<accession>A0ABN2RAC6</accession>
<sequence>MTTPVAASSGPPTTVAGSQLGWGKGVGATLRQTTRSFGAACIAPGFGARWVPLEPGAGVTGLVVGAAVGVGAGVALVGKTLGGSGFPTGTVAGACHGLHEGPATGATCGRAVCASAAEAGETAYAIVRASTSALAAPAATVARGRRREGTGGVIAGTG</sequence>
<keyword evidence="2" id="KW-1185">Reference proteome</keyword>
<proteinExistence type="predicted"/>
<gene>
    <name evidence="1" type="ORF">GCM10009817_02450</name>
</gene>
<evidence type="ECO:0000313" key="1">
    <source>
        <dbReference type="EMBL" id="GAA1966159.1"/>
    </source>
</evidence>
<reference evidence="1 2" key="1">
    <citation type="journal article" date="2019" name="Int. J. Syst. Evol. Microbiol.">
        <title>The Global Catalogue of Microorganisms (GCM) 10K type strain sequencing project: providing services to taxonomists for standard genome sequencing and annotation.</title>
        <authorList>
            <consortium name="The Broad Institute Genomics Platform"/>
            <consortium name="The Broad Institute Genome Sequencing Center for Infectious Disease"/>
            <person name="Wu L."/>
            <person name="Ma J."/>
        </authorList>
    </citation>
    <scope>NUCLEOTIDE SEQUENCE [LARGE SCALE GENOMIC DNA]</scope>
    <source>
        <strain evidence="1 2">JCM 15628</strain>
    </source>
</reference>
<name>A0ABN2RAC6_9MICO</name>
<comment type="caution">
    <text evidence="1">The sequence shown here is derived from an EMBL/GenBank/DDBJ whole genome shotgun (WGS) entry which is preliminary data.</text>
</comment>
<evidence type="ECO:0000313" key="2">
    <source>
        <dbReference type="Proteomes" id="UP001500013"/>
    </source>
</evidence>
<dbReference type="EMBL" id="BAAAPU010000001">
    <property type="protein sequence ID" value="GAA1966159.1"/>
    <property type="molecule type" value="Genomic_DNA"/>
</dbReference>
<protein>
    <submittedName>
        <fullName evidence="1">Uncharacterized protein</fullName>
    </submittedName>
</protein>
<dbReference type="Proteomes" id="UP001500013">
    <property type="component" value="Unassembled WGS sequence"/>
</dbReference>